<keyword evidence="2" id="KW-1185">Reference proteome</keyword>
<dbReference type="EMBL" id="BGPR01000248">
    <property type="protein sequence ID" value="GBM07843.1"/>
    <property type="molecule type" value="Genomic_DNA"/>
</dbReference>
<reference evidence="1 2" key="1">
    <citation type="journal article" date="2019" name="Sci. Rep.">
        <title>Orb-weaving spider Araneus ventricosus genome elucidates the spidroin gene catalogue.</title>
        <authorList>
            <person name="Kono N."/>
            <person name="Nakamura H."/>
            <person name="Ohtoshi R."/>
            <person name="Moran D.A.P."/>
            <person name="Shinohara A."/>
            <person name="Yoshida Y."/>
            <person name="Fujiwara M."/>
            <person name="Mori M."/>
            <person name="Tomita M."/>
            <person name="Arakawa K."/>
        </authorList>
    </citation>
    <scope>NUCLEOTIDE SEQUENCE [LARGE SCALE GENOMIC DNA]</scope>
</reference>
<name>A0A4Y2CTZ4_ARAVE</name>
<comment type="caution">
    <text evidence="1">The sequence shown here is derived from an EMBL/GenBank/DDBJ whole genome shotgun (WGS) entry which is preliminary data.</text>
</comment>
<accession>A0A4Y2CTZ4</accession>
<evidence type="ECO:0000313" key="2">
    <source>
        <dbReference type="Proteomes" id="UP000499080"/>
    </source>
</evidence>
<evidence type="ECO:0000313" key="1">
    <source>
        <dbReference type="EMBL" id="GBM07843.1"/>
    </source>
</evidence>
<gene>
    <name evidence="1" type="ORF">AVEN_96469_1</name>
</gene>
<organism evidence="1 2">
    <name type="scientific">Araneus ventricosus</name>
    <name type="common">Orbweaver spider</name>
    <name type="synonym">Epeira ventricosa</name>
    <dbReference type="NCBI Taxonomy" id="182803"/>
    <lineage>
        <taxon>Eukaryota</taxon>
        <taxon>Metazoa</taxon>
        <taxon>Ecdysozoa</taxon>
        <taxon>Arthropoda</taxon>
        <taxon>Chelicerata</taxon>
        <taxon>Arachnida</taxon>
        <taxon>Araneae</taxon>
        <taxon>Araneomorphae</taxon>
        <taxon>Entelegynae</taxon>
        <taxon>Araneoidea</taxon>
        <taxon>Araneidae</taxon>
        <taxon>Araneus</taxon>
    </lineage>
</organism>
<sequence length="129" mass="14720">MNLHFRCGFRSLGIATRTRSWLRLILWMSLRMKTEQSLGGYAENDSQVDNCHQTFPRIHRSSEDCGGLVWPRKLRQGMAEEFESEGEGRGFCRGCALDQQWPRSLRQGMAEEFESEGECCGFCPGSAFS</sequence>
<dbReference type="AlphaFoldDB" id="A0A4Y2CTZ4"/>
<protein>
    <submittedName>
        <fullName evidence="1">Uncharacterized protein</fullName>
    </submittedName>
</protein>
<dbReference type="Proteomes" id="UP000499080">
    <property type="component" value="Unassembled WGS sequence"/>
</dbReference>
<proteinExistence type="predicted"/>